<reference evidence="2 3" key="1">
    <citation type="submission" date="2015-08" db="EMBL/GenBank/DDBJ databases">
        <title>Whole genome sequence of Flavobacterium akiainvivens IK-1T, from decaying Wikstroemia oahuensis, an endemic Hawaiian shrub.</title>
        <authorList>
            <person name="Wan X."/>
            <person name="Hou S."/>
            <person name="Saito J."/>
            <person name="Donachie S."/>
        </authorList>
    </citation>
    <scope>NUCLEOTIDE SEQUENCE [LARGE SCALE GENOMIC DNA]</scope>
    <source>
        <strain evidence="2 3">IK-1</strain>
    </source>
</reference>
<dbReference type="PATRIC" id="fig|1202724.3.peg.3983"/>
<sequence>MDEFTLSAIGVLCNAIIKIVCFTLGFFTVKLGYQLIKDGVKGEFKFSADYKGLKGGLVSSSPGLLFLLLGILLIGYAMGTEQAVSLDTESGSHYEQKRQFPNETIKDQPVEDSI</sequence>
<feature type="transmembrane region" description="Helical" evidence="1">
    <location>
        <begin position="57"/>
        <end position="78"/>
    </location>
</feature>
<organism evidence="2 3">
    <name type="scientific">Flavobacterium akiainvivens</name>
    <dbReference type="NCBI Taxonomy" id="1202724"/>
    <lineage>
        <taxon>Bacteria</taxon>
        <taxon>Pseudomonadati</taxon>
        <taxon>Bacteroidota</taxon>
        <taxon>Flavobacteriia</taxon>
        <taxon>Flavobacteriales</taxon>
        <taxon>Flavobacteriaceae</taxon>
        <taxon>Flavobacterium</taxon>
    </lineage>
</organism>
<protein>
    <submittedName>
        <fullName evidence="2">Uncharacterized protein</fullName>
    </submittedName>
</protein>
<keyword evidence="1" id="KW-1133">Transmembrane helix</keyword>
<dbReference type="EMBL" id="LIYD01000005">
    <property type="protein sequence ID" value="KOS07947.1"/>
    <property type="molecule type" value="Genomic_DNA"/>
</dbReference>
<keyword evidence="3" id="KW-1185">Reference proteome</keyword>
<accession>A0A0M8MKY1</accession>
<name>A0A0M8MKY1_9FLAO</name>
<feature type="transmembrane region" description="Helical" evidence="1">
    <location>
        <begin position="6"/>
        <end position="36"/>
    </location>
</feature>
<evidence type="ECO:0000256" key="1">
    <source>
        <dbReference type="SAM" id="Phobius"/>
    </source>
</evidence>
<evidence type="ECO:0000313" key="2">
    <source>
        <dbReference type="EMBL" id="KOS07947.1"/>
    </source>
</evidence>
<proteinExistence type="predicted"/>
<comment type="caution">
    <text evidence="2">The sequence shown here is derived from an EMBL/GenBank/DDBJ whole genome shotgun (WGS) entry which is preliminary data.</text>
</comment>
<keyword evidence="1" id="KW-0472">Membrane</keyword>
<keyword evidence="1" id="KW-0812">Transmembrane</keyword>
<dbReference type="STRING" id="1202724.AM493_19215"/>
<gene>
    <name evidence="2" type="ORF">AM493_19215</name>
</gene>
<dbReference type="RefSeq" id="WP_054409668.1">
    <property type="nucleotide sequence ID" value="NZ_FOYA01000002.1"/>
</dbReference>
<dbReference type="AlphaFoldDB" id="A0A0M8MKY1"/>
<evidence type="ECO:0000313" key="3">
    <source>
        <dbReference type="Proteomes" id="UP000037755"/>
    </source>
</evidence>
<dbReference type="OrthoDB" id="1496018at2"/>
<dbReference type="Proteomes" id="UP000037755">
    <property type="component" value="Unassembled WGS sequence"/>
</dbReference>